<gene>
    <name evidence="19" type="primary">BPNT1</name>
    <name evidence="19" type="ORF">g.20402</name>
</gene>
<comment type="catalytic activity">
    <reaction evidence="12">
        <text>1D-myo-inositol 1,4-bisphosphate + H2O = 1D-myo-inositol 4-phosphate + phosphate</text>
        <dbReference type="Rhea" id="RHEA:15553"/>
        <dbReference type="ChEBI" id="CHEBI:15377"/>
        <dbReference type="ChEBI" id="CHEBI:43474"/>
        <dbReference type="ChEBI" id="CHEBI:58282"/>
        <dbReference type="ChEBI" id="CHEBI:58469"/>
        <dbReference type="EC" id="3.1.3.57"/>
    </reaction>
    <physiologicalReaction direction="left-to-right" evidence="12">
        <dbReference type="Rhea" id="RHEA:15554"/>
    </physiologicalReaction>
</comment>
<evidence type="ECO:0000256" key="1">
    <source>
        <dbReference type="ARBA" id="ARBA00001946"/>
    </source>
</evidence>
<keyword evidence="7 18" id="KW-0460">Magnesium</keyword>
<evidence type="ECO:0000256" key="18">
    <source>
        <dbReference type="PIRSR" id="PIRSR600760-2"/>
    </source>
</evidence>
<evidence type="ECO:0000256" key="8">
    <source>
        <dbReference type="ARBA" id="ARBA00040342"/>
    </source>
</evidence>
<dbReference type="EC" id="3.1.3.57" evidence="15"/>
<evidence type="ECO:0000313" key="19">
    <source>
        <dbReference type="EMBL" id="MDE48792.1"/>
    </source>
</evidence>
<dbReference type="InterPro" id="IPR000760">
    <property type="entry name" value="Inositol_monophosphatase-like"/>
</dbReference>
<proteinExistence type="inferred from homology"/>
<feature type="binding site" evidence="18">
    <location>
        <position position="117"/>
    </location>
    <ligand>
        <name>Mg(2+)</name>
        <dbReference type="ChEBI" id="CHEBI:18420"/>
        <label>1</label>
        <note>catalytic</note>
    </ligand>
</feature>
<evidence type="ECO:0000256" key="5">
    <source>
        <dbReference type="ARBA" id="ARBA00022723"/>
    </source>
</evidence>
<evidence type="ECO:0000256" key="2">
    <source>
        <dbReference type="ARBA" id="ARBA00009759"/>
    </source>
</evidence>
<dbReference type="Pfam" id="PF00459">
    <property type="entry name" value="Inositol_P"/>
    <property type="match status" value="1"/>
</dbReference>
<comment type="catalytic activity">
    <reaction evidence="13">
        <text>adenosine 3',5'-bisphosphate + H2O = AMP + phosphate</text>
        <dbReference type="Rhea" id="RHEA:10040"/>
        <dbReference type="ChEBI" id="CHEBI:15377"/>
        <dbReference type="ChEBI" id="CHEBI:43474"/>
        <dbReference type="ChEBI" id="CHEBI:58343"/>
        <dbReference type="ChEBI" id="CHEBI:456215"/>
        <dbReference type="EC" id="3.1.3.7"/>
    </reaction>
    <physiologicalReaction direction="left-to-right" evidence="13">
        <dbReference type="Rhea" id="RHEA:10041"/>
    </physiologicalReaction>
</comment>
<evidence type="ECO:0000256" key="11">
    <source>
        <dbReference type="ARBA" id="ARBA00044466"/>
    </source>
</evidence>
<evidence type="ECO:0000256" key="12">
    <source>
        <dbReference type="ARBA" id="ARBA00044478"/>
    </source>
</evidence>
<evidence type="ECO:0000256" key="14">
    <source>
        <dbReference type="ARBA" id="ARBA00044484"/>
    </source>
</evidence>
<evidence type="ECO:0000256" key="9">
    <source>
        <dbReference type="ARBA" id="ARBA00041815"/>
    </source>
</evidence>
<dbReference type="InterPro" id="IPR020583">
    <property type="entry name" value="Inositol_monoP_metal-BS"/>
</dbReference>
<comment type="similarity">
    <text evidence="2">Belongs to the inositol monophosphatase superfamily.</text>
</comment>
<dbReference type="GO" id="GO:0004441">
    <property type="term" value="F:inositol-1,4-bisphosphate 1-phosphatase activity"/>
    <property type="evidence" value="ECO:0007669"/>
    <property type="project" value="UniProtKB-EC"/>
</dbReference>
<dbReference type="Gene3D" id="3.40.190.80">
    <property type="match status" value="1"/>
</dbReference>
<evidence type="ECO:0000256" key="15">
    <source>
        <dbReference type="ARBA" id="ARBA00044519"/>
    </source>
</evidence>
<dbReference type="FunFam" id="3.40.190.80:FF:000006">
    <property type="entry name" value="Bisphosphate nucleotidase 1"/>
    <property type="match status" value="1"/>
</dbReference>
<keyword evidence="5 18" id="KW-0479">Metal-binding</keyword>
<comment type="catalytic activity">
    <reaction evidence="11">
        <text>adenosine 2',5'-bisphosphate + H2O = AMP + phosphate</text>
        <dbReference type="Rhea" id="RHEA:77643"/>
        <dbReference type="ChEBI" id="CHEBI:15377"/>
        <dbReference type="ChEBI" id="CHEBI:43474"/>
        <dbReference type="ChEBI" id="CHEBI:194156"/>
        <dbReference type="ChEBI" id="CHEBI:456215"/>
        <dbReference type="EC" id="3.1.3.7"/>
    </reaction>
    <physiologicalReaction direction="left-to-right" evidence="11">
        <dbReference type="Rhea" id="RHEA:77644"/>
    </physiologicalReaction>
</comment>
<protein>
    <recommendedName>
        <fullName evidence="8">3'(2'),5'-bisphosphate nucleotidase 1</fullName>
        <ecNumber evidence="15">3.1.3.57</ecNumber>
        <ecNumber evidence="3">3.1.3.7</ecNumber>
    </recommendedName>
    <alternativeName>
        <fullName evidence="16">3'-phosphoadenosine 5'-phosphate phosphatase</fullName>
    </alternativeName>
    <alternativeName>
        <fullName evidence="9">Bisphosphate 3'-nucleotidase 1</fullName>
    </alternativeName>
    <alternativeName>
        <fullName evidence="17">Inositol-polyphosphate 1-phosphatase</fullName>
    </alternativeName>
</protein>
<dbReference type="PANTHER" id="PTHR43028:SF5">
    <property type="entry name" value="3'(2'),5'-BISPHOSPHATE NUCLEOTIDASE 1"/>
    <property type="match status" value="1"/>
</dbReference>
<comment type="catalytic activity">
    <reaction evidence="10">
        <text>1D-myo-inositol 1,3,4-trisphosphate + H2O = 1D-myo-inositol 3,4-bisphosphate + phosphate</text>
        <dbReference type="Rhea" id="RHEA:70319"/>
        <dbReference type="ChEBI" id="CHEBI:15377"/>
        <dbReference type="ChEBI" id="CHEBI:43474"/>
        <dbReference type="ChEBI" id="CHEBI:58414"/>
        <dbReference type="ChEBI" id="CHEBI:83241"/>
    </reaction>
    <physiologicalReaction direction="left-to-right" evidence="10">
        <dbReference type="Rhea" id="RHEA:70320"/>
    </physiologicalReaction>
</comment>
<dbReference type="GO" id="GO:0046872">
    <property type="term" value="F:metal ion binding"/>
    <property type="evidence" value="ECO:0007669"/>
    <property type="project" value="UniProtKB-KW"/>
</dbReference>
<evidence type="ECO:0000256" key="13">
    <source>
        <dbReference type="ARBA" id="ARBA00044479"/>
    </source>
</evidence>
<feature type="binding site" evidence="18">
    <location>
        <position position="72"/>
    </location>
    <ligand>
        <name>Mg(2+)</name>
        <dbReference type="ChEBI" id="CHEBI:18420"/>
        <label>1</label>
        <note>catalytic</note>
    </ligand>
</feature>
<evidence type="ECO:0000256" key="3">
    <source>
        <dbReference type="ARBA" id="ARBA00012633"/>
    </source>
</evidence>
<dbReference type="GO" id="GO:0008441">
    <property type="term" value="F:3'(2'),5'-bisphosphate nucleotidase activity"/>
    <property type="evidence" value="ECO:0007669"/>
    <property type="project" value="UniProtKB-EC"/>
</dbReference>
<evidence type="ECO:0000256" key="7">
    <source>
        <dbReference type="ARBA" id="ARBA00022842"/>
    </source>
</evidence>
<organism evidence="19">
    <name type="scientific">Aceria tosichella</name>
    <name type="common">wheat curl mite</name>
    <dbReference type="NCBI Taxonomy" id="561515"/>
    <lineage>
        <taxon>Eukaryota</taxon>
        <taxon>Metazoa</taxon>
        <taxon>Ecdysozoa</taxon>
        <taxon>Arthropoda</taxon>
        <taxon>Chelicerata</taxon>
        <taxon>Arachnida</taxon>
        <taxon>Acari</taxon>
        <taxon>Acariformes</taxon>
        <taxon>Trombidiformes</taxon>
        <taxon>Prostigmata</taxon>
        <taxon>Eupodina</taxon>
        <taxon>Eriophyoidea</taxon>
        <taxon>Eriophyidae</taxon>
        <taxon>Eriophyinae</taxon>
        <taxon>Aceriini</taxon>
        <taxon>Aceria</taxon>
    </lineage>
</organism>
<evidence type="ECO:0000256" key="4">
    <source>
        <dbReference type="ARBA" id="ARBA00022671"/>
    </source>
</evidence>
<keyword evidence="4" id="KW-0452">Lithium</keyword>
<dbReference type="EC" id="3.1.3.7" evidence="3"/>
<dbReference type="AlphaFoldDB" id="A0A6G1SFP9"/>
<evidence type="ECO:0000256" key="6">
    <source>
        <dbReference type="ARBA" id="ARBA00022801"/>
    </source>
</evidence>
<feature type="binding site" evidence="18">
    <location>
        <position position="250"/>
    </location>
    <ligand>
        <name>Mg(2+)</name>
        <dbReference type="ChEBI" id="CHEBI:18420"/>
        <label>1</label>
        <note>catalytic</note>
    </ligand>
</feature>
<dbReference type="FunFam" id="3.30.540.10:FF:000023">
    <property type="entry name" value="Protein CBR-TAG-231"/>
    <property type="match status" value="1"/>
</dbReference>
<comment type="catalytic activity">
    <reaction evidence="14">
        <text>3'-phosphoadenylyl sulfate + H2O = adenosine 5'-phosphosulfate + phosphate</text>
        <dbReference type="Rhea" id="RHEA:77639"/>
        <dbReference type="ChEBI" id="CHEBI:15377"/>
        <dbReference type="ChEBI" id="CHEBI:43474"/>
        <dbReference type="ChEBI" id="CHEBI:58243"/>
        <dbReference type="ChEBI" id="CHEBI:58339"/>
        <dbReference type="EC" id="3.1.3.7"/>
    </reaction>
    <physiologicalReaction direction="left-to-right" evidence="14">
        <dbReference type="Rhea" id="RHEA:77640"/>
    </physiologicalReaction>
</comment>
<name>A0A6G1SFP9_9ACAR</name>
<dbReference type="Gene3D" id="3.30.540.10">
    <property type="entry name" value="Fructose-1,6-Bisphosphatase, subunit A, domain 1"/>
    <property type="match status" value="1"/>
</dbReference>
<dbReference type="EMBL" id="GGYP01004021">
    <property type="protein sequence ID" value="MDE48792.1"/>
    <property type="molecule type" value="Transcribed_RNA"/>
</dbReference>
<evidence type="ECO:0000256" key="10">
    <source>
        <dbReference type="ARBA" id="ARBA00044465"/>
    </source>
</evidence>
<dbReference type="PANTHER" id="PTHR43028">
    <property type="entry name" value="3'(2'),5'-BISPHOSPHATE NUCLEOTIDASE 1"/>
    <property type="match status" value="1"/>
</dbReference>
<feature type="binding site" evidence="18">
    <location>
        <position position="119"/>
    </location>
    <ligand>
        <name>Mg(2+)</name>
        <dbReference type="ChEBI" id="CHEBI:18420"/>
        <label>1</label>
        <note>catalytic</note>
    </ligand>
</feature>
<dbReference type="InterPro" id="IPR050725">
    <property type="entry name" value="CysQ/Inositol_MonoPase"/>
</dbReference>
<dbReference type="PRINTS" id="PR00377">
    <property type="entry name" value="IMPHPHTASES"/>
</dbReference>
<evidence type="ECO:0000256" key="17">
    <source>
        <dbReference type="ARBA" id="ARBA00044554"/>
    </source>
</evidence>
<feature type="binding site" evidence="18">
    <location>
        <position position="120"/>
    </location>
    <ligand>
        <name>Mg(2+)</name>
        <dbReference type="ChEBI" id="CHEBI:18420"/>
        <label>1</label>
        <note>catalytic</note>
    </ligand>
</feature>
<dbReference type="PROSITE" id="PS00629">
    <property type="entry name" value="IMP_1"/>
    <property type="match status" value="1"/>
</dbReference>
<sequence length="320" mass="34356">MEQPSVMLRLLSSVVSVAGRAGGEVRRVTKSGMLGVVDKGVQDYQTEADRVAQRMIVASLNKKFPKCTIVGEEDLAEDKEADTNLLVDTQDEDVLNKTSLPSQYKDVKEEDITIWVDPLDGTAEFVSGGLLEHVTILVGISVGQKSVAGVIHQPFHGYKIGVDPASLPGRTMWGVVGLGCFGVEPKSLPNDKLVVTTTASHGNVDIEETLAGLKPDNVLKVGGAGHKVLLVIEGKAHSYVFPSNGCKRWDTSAPEALLESAGGKLTTIFGDHIEYSYRANGDYKNYLGIVASANAEIHSRILANIPEAVKERLRAAQPLQ</sequence>
<reference evidence="19" key="1">
    <citation type="submission" date="2018-10" db="EMBL/GenBank/DDBJ databases">
        <title>Transcriptome assembly of Aceria tosichella (Wheat curl mite) Type 2.</title>
        <authorList>
            <person name="Scully E.D."/>
            <person name="Geib S.M."/>
            <person name="Palmer N.A."/>
            <person name="Gupta A.K."/>
            <person name="Sarath G."/>
            <person name="Tatineni S."/>
        </authorList>
    </citation>
    <scope>NUCLEOTIDE SEQUENCE</scope>
    <source>
        <strain evidence="19">LincolnNE</strain>
    </source>
</reference>
<dbReference type="SUPFAM" id="SSF56655">
    <property type="entry name" value="Carbohydrate phosphatase"/>
    <property type="match status" value="1"/>
</dbReference>
<accession>A0A6G1SFP9</accession>
<comment type="cofactor">
    <cofactor evidence="1 18">
        <name>Mg(2+)</name>
        <dbReference type="ChEBI" id="CHEBI:18420"/>
    </cofactor>
</comment>
<evidence type="ECO:0000256" key="16">
    <source>
        <dbReference type="ARBA" id="ARBA00044544"/>
    </source>
</evidence>
<keyword evidence="6" id="KW-0378">Hydrolase</keyword>